<dbReference type="Gene3D" id="1.25.40.10">
    <property type="entry name" value="Tetratricopeptide repeat domain"/>
    <property type="match status" value="1"/>
</dbReference>
<keyword evidence="2" id="KW-0732">Signal</keyword>
<evidence type="ECO:0000313" key="3">
    <source>
        <dbReference type="EMBL" id="RVT96712.1"/>
    </source>
</evidence>
<feature type="repeat" description="TPR" evidence="1">
    <location>
        <begin position="109"/>
        <end position="142"/>
    </location>
</feature>
<comment type="caution">
    <text evidence="3">The sequence shown here is derived from an EMBL/GenBank/DDBJ whole genome shotgun (WGS) entry which is preliminary data.</text>
</comment>
<keyword evidence="4" id="KW-1185">Reference proteome</keyword>
<gene>
    <name evidence="3" type="ORF">EOD42_09865</name>
</gene>
<sequence length="195" mass="20907">MRAALSLLLLGLAGPALAQPRVSPAPPPPAAQPANPAQELDRAFAALRTAPDAEGAALVERRLLQLLAARATPAVTLLLARGQRNMIARQADDALEDFDAALTLAPELPDAWLARAQANHAAGDSQAAVNDLQQALRLEPRYWTALMLLSQWQEERGDFAGALRSQEAAMVIYPMLNGGAQRVRELRRRALGDDA</sequence>
<evidence type="ECO:0000256" key="1">
    <source>
        <dbReference type="PROSITE-ProRule" id="PRU00339"/>
    </source>
</evidence>
<dbReference type="EMBL" id="SACL01000003">
    <property type="protein sequence ID" value="RVT96712.1"/>
    <property type="molecule type" value="Genomic_DNA"/>
</dbReference>
<dbReference type="SMART" id="SM00028">
    <property type="entry name" value="TPR"/>
    <property type="match status" value="2"/>
</dbReference>
<feature type="chain" id="PRO_5019577294" evidence="2">
    <location>
        <begin position="19"/>
        <end position="195"/>
    </location>
</feature>
<proteinExistence type="predicted"/>
<evidence type="ECO:0000313" key="4">
    <source>
        <dbReference type="Proteomes" id="UP000282957"/>
    </source>
</evidence>
<dbReference type="InterPro" id="IPR011990">
    <property type="entry name" value="TPR-like_helical_dom_sf"/>
</dbReference>
<dbReference type="AlphaFoldDB" id="A0A437MGH2"/>
<dbReference type="InterPro" id="IPR019734">
    <property type="entry name" value="TPR_rpt"/>
</dbReference>
<dbReference type="PROSITE" id="PS50005">
    <property type="entry name" value="TPR"/>
    <property type="match status" value="1"/>
</dbReference>
<accession>A0A437MGH2</accession>
<evidence type="ECO:0000256" key="2">
    <source>
        <dbReference type="SAM" id="SignalP"/>
    </source>
</evidence>
<protein>
    <submittedName>
        <fullName evidence="3">Tetratricopeptide repeat protein</fullName>
    </submittedName>
</protein>
<keyword evidence="1" id="KW-0802">TPR repeat</keyword>
<reference evidence="3 4" key="1">
    <citation type="submission" date="2019-01" db="EMBL/GenBank/DDBJ databases">
        <authorList>
            <person name="Chen W.-M."/>
        </authorList>
    </citation>
    <scope>NUCLEOTIDE SEQUENCE [LARGE SCALE GENOMIC DNA]</scope>
    <source>
        <strain evidence="3 4">CCP-6</strain>
    </source>
</reference>
<feature type="signal peptide" evidence="2">
    <location>
        <begin position="1"/>
        <end position="18"/>
    </location>
</feature>
<dbReference type="SUPFAM" id="SSF48452">
    <property type="entry name" value="TPR-like"/>
    <property type="match status" value="1"/>
</dbReference>
<name>A0A437MGH2_9PROT</name>
<organism evidence="3 4">
    <name type="scientific">Rhodovarius crocodyli</name>
    <dbReference type="NCBI Taxonomy" id="1979269"/>
    <lineage>
        <taxon>Bacteria</taxon>
        <taxon>Pseudomonadati</taxon>
        <taxon>Pseudomonadota</taxon>
        <taxon>Alphaproteobacteria</taxon>
        <taxon>Acetobacterales</taxon>
        <taxon>Roseomonadaceae</taxon>
        <taxon>Rhodovarius</taxon>
    </lineage>
</organism>
<dbReference type="Proteomes" id="UP000282957">
    <property type="component" value="Unassembled WGS sequence"/>
</dbReference>
<dbReference type="RefSeq" id="WP_127787364.1">
    <property type="nucleotide sequence ID" value="NZ_SACL01000003.1"/>
</dbReference>
<dbReference type="OrthoDB" id="9815010at2"/>